<keyword evidence="1" id="KW-0732">Signal</keyword>
<feature type="signal peptide" evidence="1">
    <location>
        <begin position="1"/>
        <end position="24"/>
    </location>
</feature>
<accession>A0AAW1UMM4</accession>
<sequence length="96" mass="10548">MMQVKACSNFSLFLLYLMIPSTSSNFLMGEPNVPRNTKLYITAALIDINISAPLRVIVEDPTNTFGTCGNTKDSIVGKLQDLPVHYVPGDLEQDSI</sequence>
<gene>
    <name evidence="2" type="ORF">WA026_020850</name>
</gene>
<comment type="caution">
    <text evidence="2">The sequence shown here is derived from an EMBL/GenBank/DDBJ whole genome shotgun (WGS) entry which is preliminary data.</text>
</comment>
<organism evidence="2 3">
    <name type="scientific">Henosepilachna vigintioctopunctata</name>
    <dbReference type="NCBI Taxonomy" id="420089"/>
    <lineage>
        <taxon>Eukaryota</taxon>
        <taxon>Metazoa</taxon>
        <taxon>Ecdysozoa</taxon>
        <taxon>Arthropoda</taxon>
        <taxon>Hexapoda</taxon>
        <taxon>Insecta</taxon>
        <taxon>Pterygota</taxon>
        <taxon>Neoptera</taxon>
        <taxon>Endopterygota</taxon>
        <taxon>Coleoptera</taxon>
        <taxon>Polyphaga</taxon>
        <taxon>Cucujiformia</taxon>
        <taxon>Coccinelloidea</taxon>
        <taxon>Coccinellidae</taxon>
        <taxon>Epilachninae</taxon>
        <taxon>Epilachnini</taxon>
        <taxon>Henosepilachna</taxon>
    </lineage>
</organism>
<keyword evidence="3" id="KW-1185">Reference proteome</keyword>
<evidence type="ECO:0000313" key="2">
    <source>
        <dbReference type="EMBL" id="KAK9882330.1"/>
    </source>
</evidence>
<evidence type="ECO:0000313" key="3">
    <source>
        <dbReference type="Proteomes" id="UP001431783"/>
    </source>
</evidence>
<reference evidence="2 3" key="1">
    <citation type="submission" date="2023-03" db="EMBL/GenBank/DDBJ databases">
        <title>Genome insight into feeding habits of ladybird beetles.</title>
        <authorList>
            <person name="Li H.-S."/>
            <person name="Huang Y.-H."/>
            <person name="Pang H."/>
        </authorList>
    </citation>
    <scope>NUCLEOTIDE SEQUENCE [LARGE SCALE GENOMIC DNA]</scope>
    <source>
        <strain evidence="2">SYSU_2023b</strain>
        <tissue evidence="2">Whole body</tissue>
    </source>
</reference>
<proteinExistence type="predicted"/>
<evidence type="ECO:0000256" key="1">
    <source>
        <dbReference type="SAM" id="SignalP"/>
    </source>
</evidence>
<name>A0AAW1UMM4_9CUCU</name>
<dbReference type="Proteomes" id="UP001431783">
    <property type="component" value="Unassembled WGS sequence"/>
</dbReference>
<dbReference type="AlphaFoldDB" id="A0AAW1UMM4"/>
<protein>
    <submittedName>
        <fullName evidence="2">Uncharacterized protein</fullName>
    </submittedName>
</protein>
<feature type="chain" id="PRO_5043351573" evidence="1">
    <location>
        <begin position="25"/>
        <end position="96"/>
    </location>
</feature>
<dbReference type="EMBL" id="JARQZJ010000075">
    <property type="protein sequence ID" value="KAK9882330.1"/>
    <property type="molecule type" value="Genomic_DNA"/>
</dbReference>